<comment type="caution">
    <text evidence="8">The sequence shown here is derived from an EMBL/GenBank/DDBJ whole genome shotgun (WGS) entry which is preliminary data.</text>
</comment>
<feature type="transmembrane region" description="Helical" evidence="6">
    <location>
        <begin position="201"/>
        <end position="217"/>
    </location>
</feature>
<evidence type="ECO:0000256" key="5">
    <source>
        <dbReference type="ARBA" id="ARBA00023136"/>
    </source>
</evidence>
<dbReference type="SUPFAM" id="SSF82866">
    <property type="entry name" value="Multidrug efflux transporter AcrB transmembrane domain"/>
    <property type="match status" value="1"/>
</dbReference>
<evidence type="ECO:0000259" key="7">
    <source>
        <dbReference type="Pfam" id="PF03176"/>
    </source>
</evidence>
<dbReference type="PANTHER" id="PTHR33406:SF12">
    <property type="entry name" value="BLR2997 PROTEIN"/>
    <property type="match status" value="1"/>
</dbReference>
<feature type="transmembrane region" description="Helical" evidence="6">
    <location>
        <begin position="251"/>
        <end position="275"/>
    </location>
</feature>
<gene>
    <name evidence="8" type="ORF">E3A20_23470</name>
</gene>
<comment type="subcellular location">
    <subcellularLocation>
        <location evidence="1">Cell membrane</location>
        <topology evidence="1">Multi-pass membrane protein</topology>
    </subcellularLocation>
</comment>
<evidence type="ECO:0000256" key="6">
    <source>
        <dbReference type="SAM" id="Phobius"/>
    </source>
</evidence>
<dbReference type="GO" id="GO:0005886">
    <property type="term" value="C:plasma membrane"/>
    <property type="evidence" value="ECO:0007669"/>
    <property type="project" value="UniProtKB-SubCell"/>
</dbReference>
<evidence type="ECO:0000256" key="3">
    <source>
        <dbReference type="ARBA" id="ARBA00022692"/>
    </source>
</evidence>
<keyword evidence="5 6" id="KW-0472">Membrane</keyword>
<dbReference type="AlphaFoldDB" id="A0A5C6M2V8"/>
<reference evidence="8 9" key="2">
    <citation type="submission" date="2019-08" db="EMBL/GenBank/DDBJ databases">
        <authorList>
            <person name="Henke P."/>
        </authorList>
    </citation>
    <scope>NUCLEOTIDE SEQUENCE [LARGE SCALE GENOMIC DNA]</scope>
    <source>
        <strain evidence="8">Phe10_nw2017</strain>
    </source>
</reference>
<reference evidence="8 9" key="1">
    <citation type="submission" date="2019-08" db="EMBL/GenBank/DDBJ databases">
        <title>100 year-old enigma solved: identification of Planctomyces bekefii, the type genus and species of the phylum Planctomycetes.</title>
        <authorList>
            <person name="Svetlana D.N."/>
            <person name="Overmann J."/>
        </authorList>
    </citation>
    <scope>NUCLEOTIDE SEQUENCE [LARGE SCALE GENOMIC DNA]</scope>
    <source>
        <strain evidence="8">Phe10_nw2017</strain>
    </source>
</reference>
<feature type="transmembrane region" description="Helical" evidence="6">
    <location>
        <begin position="295"/>
        <end position="314"/>
    </location>
</feature>
<dbReference type="EMBL" id="SRHE01000624">
    <property type="protein sequence ID" value="TWW08523.1"/>
    <property type="molecule type" value="Genomic_DNA"/>
</dbReference>
<feature type="transmembrane region" description="Helical" evidence="6">
    <location>
        <begin position="223"/>
        <end position="244"/>
    </location>
</feature>
<accession>A0A5C6M2V8</accession>
<dbReference type="InterPro" id="IPR004869">
    <property type="entry name" value="MMPL_dom"/>
</dbReference>
<dbReference type="InterPro" id="IPR050545">
    <property type="entry name" value="Mycobact_MmpL"/>
</dbReference>
<dbReference type="PANTHER" id="PTHR33406">
    <property type="entry name" value="MEMBRANE PROTEIN MJ1562-RELATED"/>
    <property type="match status" value="1"/>
</dbReference>
<name>A0A5C6M2V8_9PLAN</name>
<dbReference type="Gene3D" id="1.20.1640.10">
    <property type="entry name" value="Multidrug efflux transporter AcrB transmembrane domain"/>
    <property type="match status" value="1"/>
</dbReference>
<protein>
    <recommendedName>
        <fullName evidence="7">Membrane transport protein MMPL domain-containing protein</fullName>
    </recommendedName>
</protein>
<organism evidence="8 9">
    <name type="scientific">Planctomyces bekefii</name>
    <dbReference type="NCBI Taxonomy" id="1653850"/>
    <lineage>
        <taxon>Bacteria</taxon>
        <taxon>Pseudomonadati</taxon>
        <taxon>Planctomycetota</taxon>
        <taxon>Planctomycetia</taxon>
        <taxon>Planctomycetales</taxon>
        <taxon>Planctomycetaceae</taxon>
        <taxon>Planctomyces</taxon>
    </lineage>
</organism>
<sequence>MWQHVFGRYRVILSRLGWLFLPVVALLGLSTLGHNENEVRDWLPRGYPETFEYERFQGLFGNDEFVLVSWEGCEVGDERLAKFERLISEARVKDLPESAGLVRKVSSGRSVLEQMQGAPLSLERAEALRRLSGTLVGRDGRLTCALLWLTPEARADVHGTLARVRVLLEQCGVPFRDVCWAGAPVVNAELDAASARSMSRAIVFSCVAALGIAWAALREWRVVLMVLTAGFYSATLSLAVLRICGVPMNSLLISMIPMVYTAGISGAIHMCNYYTEALRSRSPAEAAVRAVECAWLPLALAAATTAAGLLSICLNDLKPVQQFGFFSALGIGLSWLLLVFWLPAALAGIAVGGVRGARSGAVGEVTESEAGDA</sequence>
<dbReference type="Pfam" id="PF03176">
    <property type="entry name" value="MMPL"/>
    <property type="match status" value="1"/>
</dbReference>
<evidence type="ECO:0000256" key="1">
    <source>
        <dbReference type="ARBA" id="ARBA00004651"/>
    </source>
</evidence>
<feature type="non-terminal residue" evidence="8">
    <location>
        <position position="373"/>
    </location>
</feature>
<proteinExistence type="predicted"/>
<keyword evidence="4 6" id="KW-1133">Transmembrane helix</keyword>
<feature type="transmembrane region" description="Helical" evidence="6">
    <location>
        <begin position="12"/>
        <end position="32"/>
    </location>
</feature>
<keyword evidence="3 6" id="KW-0812">Transmembrane</keyword>
<keyword evidence="2" id="KW-1003">Cell membrane</keyword>
<feature type="transmembrane region" description="Helical" evidence="6">
    <location>
        <begin position="326"/>
        <end position="351"/>
    </location>
</feature>
<evidence type="ECO:0000313" key="9">
    <source>
        <dbReference type="Proteomes" id="UP000321083"/>
    </source>
</evidence>
<dbReference type="Proteomes" id="UP000321083">
    <property type="component" value="Unassembled WGS sequence"/>
</dbReference>
<evidence type="ECO:0000256" key="2">
    <source>
        <dbReference type="ARBA" id="ARBA00022475"/>
    </source>
</evidence>
<keyword evidence="9" id="KW-1185">Reference proteome</keyword>
<feature type="domain" description="Membrane transport protein MMPL" evidence="7">
    <location>
        <begin position="102"/>
        <end position="347"/>
    </location>
</feature>
<evidence type="ECO:0000256" key="4">
    <source>
        <dbReference type="ARBA" id="ARBA00022989"/>
    </source>
</evidence>
<evidence type="ECO:0000313" key="8">
    <source>
        <dbReference type="EMBL" id="TWW08523.1"/>
    </source>
</evidence>